<feature type="region of interest" description="Disordered" evidence="1">
    <location>
        <begin position="1"/>
        <end position="21"/>
    </location>
</feature>
<keyword evidence="2" id="KW-0812">Transmembrane</keyword>
<name>A0AAF1K140_9PROT</name>
<comment type="caution">
    <text evidence="3">The sequence shown here is derived from an EMBL/GenBank/DDBJ whole genome shotgun (WGS) entry which is preliminary data.</text>
</comment>
<dbReference type="AlphaFoldDB" id="A0AAF1K140"/>
<gene>
    <name evidence="3" type="ORF">GXW79_04805</name>
</gene>
<evidence type="ECO:0000313" key="3">
    <source>
        <dbReference type="EMBL" id="MBR0654395.1"/>
    </source>
</evidence>
<reference evidence="3" key="1">
    <citation type="submission" date="2020-01" db="EMBL/GenBank/DDBJ databases">
        <authorList>
            <person name="Rat A."/>
        </authorList>
    </citation>
    <scope>NUCLEOTIDE SEQUENCE</scope>
    <source>
        <strain evidence="3">LMG 28251</strain>
    </source>
</reference>
<evidence type="ECO:0000256" key="1">
    <source>
        <dbReference type="SAM" id="MobiDB-lite"/>
    </source>
</evidence>
<feature type="transmembrane region" description="Helical" evidence="2">
    <location>
        <begin position="82"/>
        <end position="99"/>
    </location>
</feature>
<keyword evidence="2" id="KW-1133">Transmembrane helix</keyword>
<dbReference type="EMBL" id="JAAEDH010000003">
    <property type="protein sequence ID" value="MBR0654395.1"/>
    <property type="molecule type" value="Genomic_DNA"/>
</dbReference>
<accession>A0AAF1K140</accession>
<evidence type="ECO:0000313" key="4">
    <source>
        <dbReference type="Proteomes" id="UP001196068"/>
    </source>
</evidence>
<organism evidence="3 4">
    <name type="scientific">Plastoroseomonas arctica</name>
    <dbReference type="NCBI Taxonomy" id="1509237"/>
    <lineage>
        <taxon>Bacteria</taxon>
        <taxon>Pseudomonadati</taxon>
        <taxon>Pseudomonadota</taxon>
        <taxon>Alphaproteobacteria</taxon>
        <taxon>Acetobacterales</taxon>
        <taxon>Acetobacteraceae</taxon>
        <taxon>Plastoroseomonas</taxon>
    </lineage>
</organism>
<sequence length="101" mass="10746">MAMNTTGTQTEENLRNSAEAAKDTVQAEISALRAKVETLMSDRVSPAVSRIVDRAENVAGDAAATVREQANRLSDTVQERPIAALAVAAIAGFITAHLLRR</sequence>
<proteinExistence type="predicted"/>
<reference evidence="3" key="2">
    <citation type="journal article" date="2021" name="Syst. Appl. Microbiol.">
        <title>Roseomonas hellenica sp. nov., isolated from roots of wild-growing Alkanna tinctoria.</title>
        <authorList>
            <person name="Rat A."/>
            <person name="Naranjo H.D."/>
            <person name="Lebbe L."/>
            <person name="Cnockaert M."/>
            <person name="Krigas N."/>
            <person name="Grigoriadou K."/>
            <person name="Maloupa E."/>
            <person name="Willems A."/>
        </authorList>
    </citation>
    <scope>NUCLEOTIDE SEQUENCE</scope>
    <source>
        <strain evidence="3">LMG 28251</strain>
    </source>
</reference>
<keyword evidence="4" id="KW-1185">Reference proteome</keyword>
<protein>
    <recommendedName>
        <fullName evidence="5">DUF883 domain-containing protein</fullName>
    </recommendedName>
</protein>
<dbReference type="RefSeq" id="WP_211873206.1">
    <property type="nucleotide sequence ID" value="NZ_JAAEDH010000003.1"/>
</dbReference>
<evidence type="ECO:0008006" key="5">
    <source>
        <dbReference type="Google" id="ProtNLM"/>
    </source>
</evidence>
<dbReference type="Proteomes" id="UP001196068">
    <property type="component" value="Unassembled WGS sequence"/>
</dbReference>
<keyword evidence="2" id="KW-0472">Membrane</keyword>
<feature type="compositionally biased region" description="Polar residues" evidence="1">
    <location>
        <begin position="1"/>
        <end position="11"/>
    </location>
</feature>
<evidence type="ECO:0000256" key="2">
    <source>
        <dbReference type="SAM" id="Phobius"/>
    </source>
</evidence>